<organism evidence="12 13">
    <name type="scientific">Caenorhabditis bovis</name>
    <dbReference type="NCBI Taxonomy" id="2654633"/>
    <lineage>
        <taxon>Eukaryota</taxon>
        <taxon>Metazoa</taxon>
        <taxon>Ecdysozoa</taxon>
        <taxon>Nematoda</taxon>
        <taxon>Chromadorea</taxon>
        <taxon>Rhabditida</taxon>
        <taxon>Rhabditina</taxon>
        <taxon>Rhabditomorpha</taxon>
        <taxon>Rhabditoidea</taxon>
        <taxon>Rhabditidae</taxon>
        <taxon>Peloderinae</taxon>
        <taxon>Caenorhabditis</taxon>
    </lineage>
</organism>
<dbReference type="InterPro" id="IPR023379">
    <property type="entry name" value="BART_dom"/>
</dbReference>
<dbReference type="GO" id="GO:0005930">
    <property type="term" value="C:axoneme"/>
    <property type="evidence" value="ECO:0007669"/>
    <property type="project" value="TreeGrafter"/>
</dbReference>
<keyword evidence="7" id="KW-0969">Cilium</keyword>
<dbReference type="Pfam" id="PF11527">
    <property type="entry name" value="ARL2_Bind_BART"/>
    <property type="match status" value="1"/>
</dbReference>
<evidence type="ECO:0000256" key="8">
    <source>
        <dbReference type="ARBA" id="ARBA00023273"/>
    </source>
</evidence>
<evidence type="ECO:0000313" key="13">
    <source>
        <dbReference type="Proteomes" id="UP000494206"/>
    </source>
</evidence>
<proteinExistence type="inferred from homology"/>
<dbReference type="InterPro" id="IPR038888">
    <property type="entry name" value="CFAP36"/>
</dbReference>
<evidence type="ECO:0000259" key="11">
    <source>
        <dbReference type="Pfam" id="PF11527"/>
    </source>
</evidence>
<feature type="compositionally biased region" description="Basic residues" evidence="10">
    <location>
        <begin position="1"/>
        <end position="10"/>
    </location>
</feature>
<keyword evidence="8" id="KW-0966">Cell projection</keyword>
<keyword evidence="5" id="KW-0963">Cytoplasm</keyword>
<feature type="region of interest" description="Disordered" evidence="10">
    <location>
        <begin position="1"/>
        <end position="20"/>
    </location>
</feature>
<evidence type="ECO:0000313" key="12">
    <source>
        <dbReference type="EMBL" id="CAB3398213.1"/>
    </source>
</evidence>
<evidence type="ECO:0000256" key="5">
    <source>
        <dbReference type="ARBA" id="ARBA00022490"/>
    </source>
</evidence>
<accession>A0A8S1EEK9</accession>
<comment type="caution">
    <text evidence="12">The sequence shown here is derived from an EMBL/GenBank/DDBJ whole genome shotgun (WGS) entry which is preliminary data.</text>
</comment>
<dbReference type="EMBL" id="CADEPM010000001">
    <property type="protein sequence ID" value="CAB3398213.1"/>
    <property type="molecule type" value="Genomic_DNA"/>
</dbReference>
<evidence type="ECO:0000256" key="4">
    <source>
        <dbReference type="ARBA" id="ARBA00021815"/>
    </source>
</evidence>
<reference evidence="12 13" key="1">
    <citation type="submission" date="2020-04" db="EMBL/GenBank/DDBJ databases">
        <authorList>
            <person name="Laetsch R D."/>
            <person name="Stevens L."/>
            <person name="Kumar S."/>
            <person name="Blaxter L. M."/>
        </authorList>
    </citation>
    <scope>NUCLEOTIDE SEQUENCE [LARGE SCALE GENOMIC DNA]</scope>
</reference>
<evidence type="ECO:0000256" key="1">
    <source>
        <dbReference type="ARBA" id="ARBA00004138"/>
    </source>
</evidence>
<evidence type="ECO:0000256" key="7">
    <source>
        <dbReference type="ARBA" id="ARBA00023069"/>
    </source>
</evidence>
<evidence type="ECO:0000256" key="6">
    <source>
        <dbReference type="ARBA" id="ARBA00023054"/>
    </source>
</evidence>
<dbReference type="PANTHER" id="PTHR21532">
    <property type="entry name" value="PHOSPHODIESTERASE HL"/>
    <property type="match status" value="1"/>
</dbReference>
<keyword evidence="6" id="KW-0175">Coiled coil</keyword>
<feature type="domain" description="BART" evidence="11">
    <location>
        <begin position="21"/>
        <end position="102"/>
    </location>
</feature>
<dbReference type="PANTHER" id="PTHR21532:SF0">
    <property type="entry name" value="CILIA- AND FLAGELLA-ASSOCIATED PROTEIN 36"/>
    <property type="match status" value="1"/>
</dbReference>
<keyword evidence="13" id="KW-1185">Reference proteome</keyword>
<dbReference type="OrthoDB" id="272687at2759"/>
<evidence type="ECO:0000256" key="3">
    <source>
        <dbReference type="ARBA" id="ARBA00007460"/>
    </source>
</evidence>
<evidence type="ECO:0000256" key="10">
    <source>
        <dbReference type="SAM" id="MobiDB-lite"/>
    </source>
</evidence>
<dbReference type="InterPro" id="IPR042541">
    <property type="entry name" value="BART_sf"/>
</dbReference>
<evidence type="ECO:0000256" key="9">
    <source>
        <dbReference type="ARBA" id="ARBA00031593"/>
    </source>
</evidence>
<sequence>MLKRFSSKRAKNAEESEAKEKKKLLDKFLEFISSSIWNIPVACFIEDRSTVFDRQQMETEVYEHIHKEYSNLIDTLIECFCDDSGTTPQKLTEALKILDQQNLTLRQRVS</sequence>
<evidence type="ECO:0000256" key="2">
    <source>
        <dbReference type="ARBA" id="ARBA00004496"/>
    </source>
</evidence>
<dbReference type="Proteomes" id="UP000494206">
    <property type="component" value="Unassembled WGS sequence"/>
</dbReference>
<name>A0A8S1EEK9_9PELO</name>
<comment type="subcellular location">
    <subcellularLocation>
        <location evidence="1">Cell projection</location>
        <location evidence="1">Cilium</location>
    </subcellularLocation>
    <subcellularLocation>
        <location evidence="2">Cytoplasm</location>
    </subcellularLocation>
</comment>
<dbReference type="AlphaFoldDB" id="A0A8S1EEK9"/>
<dbReference type="Gene3D" id="1.20.1520.10">
    <property type="entry name" value="ADP-ribosylation factor-like 2-binding protein, domain"/>
    <property type="match status" value="1"/>
</dbReference>
<comment type="similarity">
    <text evidence="3">Belongs to the CFAP36 family.</text>
</comment>
<gene>
    <name evidence="12" type="ORF">CBOVIS_LOCUS1513</name>
</gene>
<protein>
    <recommendedName>
        <fullName evidence="4">Cilia- and flagella-associated protein 36</fullName>
    </recommendedName>
    <alternativeName>
        <fullName evidence="9">Coiled-coil domain-containing protein 104</fullName>
    </alternativeName>
</protein>
<dbReference type="GO" id="GO:0097546">
    <property type="term" value="C:ciliary base"/>
    <property type="evidence" value="ECO:0007669"/>
    <property type="project" value="TreeGrafter"/>
</dbReference>
<feature type="compositionally biased region" description="Basic and acidic residues" evidence="10">
    <location>
        <begin position="11"/>
        <end position="20"/>
    </location>
</feature>